<accession>A0ABQ7GCU6</accession>
<organism evidence="4 5">
    <name type="scientific">Dunaliella salina</name>
    <name type="common">Green alga</name>
    <name type="synonym">Protococcus salinus</name>
    <dbReference type="NCBI Taxonomy" id="3046"/>
    <lineage>
        <taxon>Eukaryota</taxon>
        <taxon>Viridiplantae</taxon>
        <taxon>Chlorophyta</taxon>
        <taxon>core chlorophytes</taxon>
        <taxon>Chlorophyceae</taxon>
        <taxon>CS clade</taxon>
        <taxon>Chlamydomonadales</taxon>
        <taxon>Dunaliellaceae</taxon>
        <taxon>Dunaliella</taxon>
    </lineage>
</organism>
<dbReference type="SUPFAM" id="SSF55785">
    <property type="entry name" value="PYP-like sensor domain (PAS domain)"/>
    <property type="match status" value="1"/>
</dbReference>
<evidence type="ECO:0000256" key="1">
    <source>
        <dbReference type="ARBA" id="ARBA00022543"/>
    </source>
</evidence>
<evidence type="ECO:0000259" key="3">
    <source>
        <dbReference type="PROSITE" id="PS50112"/>
    </source>
</evidence>
<keyword evidence="1" id="KW-0675">Receptor</keyword>
<feature type="domain" description="PAS" evidence="3">
    <location>
        <begin position="207"/>
        <end position="262"/>
    </location>
</feature>
<keyword evidence="5" id="KW-1185">Reference proteome</keyword>
<dbReference type="PROSITE" id="PS50112">
    <property type="entry name" value="PAS"/>
    <property type="match status" value="1"/>
</dbReference>
<dbReference type="SMART" id="SM00091">
    <property type="entry name" value="PAS"/>
    <property type="match status" value="1"/>
</dbReference>
<dbReference type="Gene3D" id="3.30.450.20">
    <property type="entry name" value="PAS domain"/>
    <property type="match status" value="1"/>
</dbReference>
<dbReference type="Pfam" id="PF00989">
    <property type="entry name" value="PAS"/>
    <property type="match status" value="1"/>
</dbReference>
<sequence>MIGLAHFPEHPKMVITHANFVVSVQQNYQMGPSLLQFCSKLEGATPVDHYITFSMEQEQKARAKTQASGGVAFNDLVGYVEFQTNFRKLARAYRSSLMTLKAFWKLLLHEDISFKRLLDGFAKIEESAKKTDKIFKVLLERYPGDENLYRMYARFLEHVRSDPWTANKFTLTADKMDEEDKSGGSALAQQHEVGSSVGNVNEKTQAVIVIDAAGIMLVANKQAQKLFGYKKTEMEGKNVSMLMPQPFSSRHNGYLRTHINSGKKRILDIVRPVVGLHKNRTVFPMNLGVTKVSGVGGDSVFMGAMRPSIAPPGVIRVWCMMTGSVVSVDDSFCESFGKTYKDVAGRPFQSLTPSFFQILFQFFPSFQFPPKSSPLCSGFGKTYKDVAGCPFQSLTRDPDVILKLLDRAAVASESDFAEGKVQQKGVFVLHNYMDPVEVCMPGFPQPLDCTSCSAFLHFKEGEGITMQAVKALPPSIVE</sequence>
<dbReference type="InterPro" id="IPR000014">
    <property type="entry name" value="PAS"/>
</dbReference>
<dbReference type="NCBIfam" id="TIGR00229">
    <property type="entry name" value="sensory_box"/>
    <property type="match status" value="1"/>
</dbReference>
<dbReference type="EMBL" id="MU069874">
    <property type="protein sequence ID" value="KAF5832427.1"/>
    <property type="molecule type" value="Genomic_DNA"/>
</dbReference>
<dbReference type="InterPro" id="IPR052994">
    <property type="entry name" value="Tiny_macrocysts_regulators"/>
</dbReference>
<name>A0ABQ7GCU6_DUNSA</name>
<keyword evidence="1" id="KW-0157">Chromophore</keyword>
<dbReference type="InterPro" id="IPR035965">
    <property type="entry name" value="PAS-like_dom_sf"/>
</dbReference>
<dbReference type="Pfam" id="PF25474">
    <property type="entry name" value="TPR_TmcB"/>
    <property type="match status" value="1"/>
</dbReference>
<proteinExistence type="predicted"/>
<protein>
    <recommendedName>
        <fullName evidence="3">PAS domain-containing protein</fullName>
    </recommendedName>
</protein>
<evidence type="ECO:0000313" key="5">
    <source>
        <dbReference type="Proteomes" id="UP000815325"/>
    </source>
</evidence>
<comment type="caution">
    <text evidence="4">The sequence shown here is derived from an EMBL/GenBank/DDBJ whole genome shotgun (WGS) entry which is preliminary data.</text>
</comment>
<dbReference type="CDD" id="cd00130">
    <property type="entry name" value="PAS"/>
    <property type="match status" value="1"/>
</dbReference>
<gene>
    <name evidence="4" type="ORF">DUNSADRAFT_11673</name>
</gene>
<keyword evidence="2" id="KW-0716">Sensory transduction</keyword>
<dbReference type="InterPro" id="IPR013767">
    <property type="entry name" value="PAS_fold"/>
</dbReference>
<dbReference type="InterPro" id="IPR057352">
    <property type="entry name" value="TPR_TmcB/C"/>
</dbReference>
<dbReference type="PANTHER" id="PTHR31600">
    <property type="entry name" value="TINY MACROCYSTS PROTEIN B-RELATED"/>
    <property type="match status" value="1"/>
</dbReference>
<dbReference type="Proteomes" id="UP000815325">
    <property type="component" value="Unassembled WGS sequence"/>
</dbReference>
<keyword evidence="1" id="KW-0600">Photoreceptor protein</keyword>
<reference evidence="4" key="1">
    <citation type="submission" date="2017-08" db="EMBL/GenBank/DDBJ databases">
        <authorList>
            <person name="Polle J.E."/>
            <person name="Barry K."/>
            <person name="Cushman J."/>
            <person name="Schmutz J."/>
            <person name="Tran D."/>
            <person name="Hathwaick L.T."/>
            <person name="Yim W.C."/>
            <person name="Jenkins J."/>
            <person name="Mckie-Krisberg Z.M."/>
            <person name="Prochnik S."/>
            <person name="Lindquist E."/>
            <person name="Dockter R.B."/>
            <person name="Adam C."/>
            <person name="Molina H."/>
            <person name="Bunkerborg J."/>
            <person name="Jin E."/>
            <person name="Buchheim M."/>
            <person name="Magnuson J."/>
        </authorList>
    </citation>
    <scope>NUCLEOTIDE SEQUENCE</scope>
    <source>
        <strain evidence="4">CCAP 19/18</strain>
    </source>
</reference>
<evidence type="ECO:0000313" key="4">
    <source>
        <dbReference type="EMBL" id="KAF5832427.1"/>
    </source>
</evidence>
<dbReference type="PANTHER" id="PTHR31600:SF2">
    <property type="entry name" value="GAMETE ENRICHED GENE 10 PROTEIN-RELATED"/>
    <property type="match status" value="1"/>
</dbReference>
<evidence type="ECO:0000256" key="2">
    <source>
        <dbReference type="ARBA" id="ARBA00022606"/>
    </source>
</evidence>